<dbReference type="CDD" id="cd00082">
    <property type="entry name" value="HisKA"/>
    <property type="match status" value="1"/>
</dbReference>
<keyword evidence="10" id="KW-1185">Reference proteome</keyword>
<dbReference type="Gene3D" id="1.10.287.130">
    <property type="match status" value="1"/>
</dbReference>
<feature type="domain" description="Histidine kinase" evidence="8">
    <location>
        <begin position="228"/>
        <end position="443"/>
    </location>
</feature>
<dbReference type="InterPro" id="IPR036890">
    <property type="entry name" value="HATPase_C_sf"/>
</dbReference>
<accession>A0ABW9J7S4</accession>
<dbReference type="CDD" id="cd00075">
    <property type="entry name" value="HATPase"/>
    <property type="match status" value="1"/>
</dbReference>
<dbReference type="InterPro" id="IPR003661">
    <property type="entry name" value="HisK_dim/P_dom"/>
</dbReference>
<dbReference type="Pfam" id="PF02518">
    <property type="entry name" value="HATPase_c"/>
    <property type="match status" value="1"/>
</dbReference>
<dbReference type="SMART" id="SM00387">
    <property type="entry name" value="HATPase_c"/>
    <property type="match status" value="1"/>
</dbReference>
<gene>
    <name evidence="9" type="ORF">E6A44_013440</name>
</gene>
<evidence type="ECO:0000313" key="9">
    <source>
        <dbReference type="EMBL" id="MFN0256586.1"/>
    </source>
</evidence>
<dbReference type="SUPFAM" id="SSF55874">
    <property type="entry name" value="ATPase domain of HSP90 chaperone/DNA topoisomerase II/histidine kinase"/>
    <property type="match status" value="1"/>
</dbReference>
<keyword evidence="9" id="KW-0547">Nucleotide-binding</keyword>
<keyword evidence="6" id="KW-0902">Two-component regulatory system</keyword>
<dbReference type="InterPro" id="IPR003594">
    <property type="entry name" value="HATPase_dom"/>
</dbReference>
<dbReference type="InterPro" id="IPR005467">
    <property type="entry name" value="His_kinase_dom"/>
</dbReference>
<feature type="transmembrane region" description="Helical" evidence="7">
    <location>
        <begin position="52"/>
        <end position="70"/>
    </location>
</feature>
<feature type="transmembrane region" description="Helical" evidence="7">
    <location>
        <begin position="103"/>
        <end position="121"/>
    </location>
</feature>
<sequence length="451" mass="50872">MAKLLSWLSANHIIGNPKKFSLEERIFNTFCVIAVIALFIEIFFNYYIGLKIVAFICLFGTLFSAGLYYLSRYRRNTTLAISFLGIVANFTFLLNYFFNSGIYGPNLVLFCLILLITIVVVPKKQLGLWIGLNLVTVFGVLFVEYLYPELIPNVYVDDLTKTIDFAVTYGVAALLICLSISFIRNNYDRERNAVFLKNLEIEEQSAQILEQNKELEKLNSEKAKLFSIVAHDIRSPLSSILGYLEVLAEADITKEEDAQIKQRLFQVTKDTSEMLANVLSWSKSQLDGAKVDIVKVDVAYELRKGLNLEKNIADRKGIVLELNLLDDVYIAADLNMFLIVVRNLVNNAIKFTPEGGRVVVSTTQNQTSSFLRVWDNGLGISENEQHNLFKMKALSTFGTNNEKGVGLGLLLCREFTELQGGKIWYEANEDKGSTFVVSFDLYDTSAGKYIA</sequence>
<organism evidence="9 10">
    <name type="scientific">Pedobacter ureilyticus</name>
    <dbReference type="NCBI Taxonomy" id="1393051"/>
    <lineage>
        <taxon>Bacteria</taxon>
        <taxon>Pseudomonadati</taxon>
        <taxon>Bacteroidota</taxon>
        <taxon>Sphingobacteriia</taxon>
        <taxon>Sphingobacteriales</taxon>
        <taxon>Sphingobacteriaceae</taxon>
        <taxon>Pedobacter</taxon>
    </lineage>
</organism>
<keyword evidence="7" id="KW-0472">Membrane</keyword>
<keyword evidence="9" id="KW-0067">ATP-binding</keyword>
<dbReference type="SMART" id="SM00388">
    <property type="entry name" value="HisKA"/>
    <property type="match status" value="1"/>
</dbReference>
<keyword evidence="5" id="KW-0418">Kinase</keyword>
<dbReference type="RefSeq" id="WP_138723681.1">
    <property type="nucleotide sequence ID" value="NZ_SSHJ02000007.1"/>
</dbReference>
<keyword evidence="7" id="KW-0812">Transmembrane</keyword>
<dbReference type="PRINTS" id="PR00344">
    <property type="entry name" value="BCTRLSENSOR"/>
</dbReference>
<protein>
    <recommendedName>
        <fullName evidence="2">histidine kinase</fullName>
        <ecNumber evidence="2">2.7.13.3</ecNumber>
    </recommendedName>
</protein>
<dbReference type="InterPro" id="IPR036097">
    <property type="entry name" value="HisK_dim/P_sf"/>
</dbReference>
<feature type="transmembrane region" description="Helical" evidence="7">
    <location>
        <begin position="77"/>
        <end position="97"/>
    </location>
</feature>
<dbReference type="SUPFAM" id="SSF47384">
    <property type="entry name" value="Homodimeric domain of signal transducing histidine kinase"/>
    <property type="match status" value="1"/>
</dbReference>
<reference evidence="9 10" key="1">
    <citation type="submission" date="2024-12" db="EMBL/GenBank/DDBJ databases">
        <authorList>
            <person name="Hu S."/>
        </authorList>
    </citation>
    <scope>NUCLEOTIDE SEQUENCE [LARGE SCALE GENOMIC DNA]</scope>
    <source>
        <strain evidence="9 10">THG-T11</strain>
    </source>
</reference>
<name>A0ABW9J7S4_9SPHI</name>
<keyword evidence="4" id="KW-0808">Transferase</keyword>
<dbReference type="GO" id="GO:0005524">
    <property type="term" value="F:ATP binding"/>
    <property type="evidence" value="ECO:0007669"/>
    <property type="project" value="UniProtKB-KW"/>
</dbReference>
<evidence type="ECO:0000256" key="6">
    <source>
        <dbReference type="ARBA" id="ARBA00023012"/>
    </source>
</evidence>
<comment type="caution">
    <text evidence="9">The sequence shown here is derived from an EMBL/GenBank/DDBJ whole genome shotgun (WGS) entry which is preliminary data.</text>
</comment>
<feature type="transmembrane region" description="Helical" evidence="7">
    <location>
        <begin position="26"/>
        <end position="46"/>
    </location>
</feature>
<evidence type="ECO:0000256" key="7">
    <source>
        <dbReference type="SAM" id="Phobius"/>
    </source>
</evidence>
<dbReference type="InterPro" id="IPR050736">
    <property type="entry name" value="Sensor_HK_Regulatory"/>
</dbReference>
<dbReference type="Proteomes" id="UP001517247">
    <property type="component" value="Unassembled WGS sequence"/>
</dbReference>
<evidence type="ECO:0000256" key="5">
    <source>
        <dbReference type="ARBA" id="ARBA00022777"/>
    </source>
</evidence>
<comment type="catalytic activity">
    <reaction evidence="1">
        <text>ATP + protein L-histidine = ADP + protein N-phospho-L-histidine.</text>
        <dbReference type="EC" id="2.7.13.3"/>
    </reaction>
</comment>
<dbReference type="Gene3D" id="3.30.565.10">
    <property type="entry name" value="Histidine kinase-like ATPase, C-terminal domain"/>
    <property type="match status" value="1"/>
</dbReference>
<evidence type="ECO:0000256" key="2">
    <source>
        <dbReference type="ARBA" id="ARBA00012438"/>
    </source>
</evidence>
<dbReference type="InterPro" id="IPR004358">
    <property type="entry name" value="Sig_transdc_His_kin-like_C"/>
</dbReference>
<evidence type="ECO:0000256" key="4">
    <source>
        <dbReference type="ARBA" id="ARBA00022679"/>
    </source>
</evidence>
<dbReference type="EMBL" id="SSHJ02000007">
    <property type="protein sequence ID" value="MFN0256586.1"/>
    <property type="molecule type" value="Genomic_DNA"/>
</dbReference>
<evidence type="ECO:0000256" key="1">
    <source>
        <dbReference type="ARBA" id="ARBA00000085"/>
    </source>
</evidence>
<dbReference type="EC" id="2.7.13.3" evidence="2"/>
<keyword evidence="7" id="KW-1133">Transmembrane helix</keyword>
<feature type="transmembrane region" description="Helical" evidence="7">
    <location>
        <begin position="128"/>
        <end position="147"/>
    </location>
</feature>
<evidence type="ECO:0000313" key="10">
    <source>
        <dbReference type="Proteomes" id="UP001517247"/>
    </source>
</evidence>
<dbReference type="PANTHER" id="PTHR43711:SF1">
    <property type="entry name" value="HISTIDINE KINASE 1"/>
    <property type="match status" value="1"/>
</dbReference>
<evidence type="ECO:0000259" key="8">
    <source>
        <dbReference type="PROSITE" id="PS50109"/>
    </source>
</evidence>
<keyword evidence="3" id="KW-0597">Phosphoprotein</keyword>
<dbReference type="Pfam" id="PF00512">
    <property type="entry name" value="HisKA"/>
    <property type="match status" value="1"/>
</dbReference>
<evidence type="ECO:0000256" key="3">
    <source>
        <dbReference type="ARBA" id="ARBA00022553"/>
    </source>
</evidence>
<dbReference type="PROSITE" id="PS50109">
    <property type="entry name" value="HIS_KIN"/>
    <property type="match status" value="1"/>
</dbReference>
<dbReference type="PANTHER" id="PTHR43711">
    <property type="entry name" value="TWO-COMPONENT HISTIDINE KINASE"/>
    <property type="match status" value="1"/>
</dbReference>
<feature type="transmembrane region" description="Helical" evidence="7">
    <location>
        <begin position="167"/>
        <end position="187"/>
    </location>
</feature>
<proteinExistence type="predicted"/>